<name>A0A139H0R8_9PEZI</name>
<accession>A0A139H0R8</accession>
<comment type="caution">
    <text evidence="2">The sequence shown here is derived from an EMBL/GenBank/DDBJ whole genome shotgun (WGS) entry which is preliminary data.</text>
</comment>
<evidence type="ECO:0000313" key="2">
    <source>
        <dbReference type="EMBL" id="KXS95988.1"/>
    </source>
</evidence>
<protein>
    <recommendedName>
        <fullName evidence="4">Zn(2)-C6 fungal-type domain-containing protein</fullName>
    </recommendedName>
</protein>
<proteinExistence type="predicted"/>
<reference evidence="2 3" key="1">
    <citation type="submission" date="2015-07" db="EMBL/GenBank/DDBJ databases">
        <title>Comparative genomics of the Sigatoka disease complex on banana suggests a link between parallel evolutionary changes in Pseudocercospora fijiensis and Pseudocercospora eumusae and increased virulence on the banana host.</title>
        <authorList>
            <person name="Chang T.-C."/>
            <person name="Salvucci A."/>
            <person name="Crous P.W."/>
            <person name="Stergiopoulos I."/>
        </authorList>
    </citation>
    <scope>NUCLEOTIDE SEQUENCE [LARGE SCALE GENOMIC DNA]</scope>
    <source>
        <strain evidence="2 3">CBS 114824</strain>
    </source>
</reference>
<dbReference type="InterPro" id="IPR053175">
    <property type="entry name" value="DHMBA_Reg_Transcription_Factor"/>
</dbReference>
<evidence type="ECO:0000256" key="1">
    <source>
        <dbReference type="ARBA" id="ARBA00023242"/>
    </source>
</evidence>
<dbReference type="GO" id="GO:0000981">
    <property type="term" value="F:DNA-binding transcription factor activity, RNA polymerase II-specific"/>
    <property type="evidence" value="ECO:0007669"/>
    <property type="project" value="InterPro"/>
</dbReference>
<dbReference type="InterPro" id="IPR001138">
    <property type="entry name" value="Zn2Cys6_DnaBD"/>
</dbReference>
<dbReference type="PANTHER" id="PTHR38791">
    <property type="entry name" value="ZN(II)2CYS6 TRANSCRIPTION FACTOR (EUROFUNG)-RELATED-RELATED"/>
    <property type="match status" value="1"/>
</dbReference>
<dbReference type="EMBL" id="LFZN01000191">
    <property type="protein sequence ID" value="KXS95988.1"/>
    <property type="molecule type" value="Genomic_DNA"/>
</dbReference>
<keyword evidence="1" id="KW-0539">Nucleus</keyword>
<sequence length="513" mass="56880">MPNYGGVYRGCASCRRRKKKVTLLCIMHCSRCDQTYPACRRCVSRGETCPGVAATADAMFRHQAASSTSQDITIIPRPDLKSKIREHQRSPGVSALRVHDLVEPLDLPQTLHPSLENVAEFHFFSKIVTSIGWLSYIPEVYSSSPAQSPLRKLVGAASLSVLAKQRKDASLFVTARNANGMALRALHNAIGDQGQYLQDDVLFAVGLCRITCILQGDPGTTARTHSVGLQKLLQQRLRISDSSQPTDAVVELIRSAKAELPVLLLHNTREYIAFPSDSYDESFWDCSGNCQCEKRIALLCSDVGEVLRKFHFTESPVPFDACTTLTQALDLDARLVSWTAGMAPIAWSQHLDHAIRSGLWPSRPGYFFDMQIATFWAHLQAARVLLLECIVSMAVAFIRRGESYNYAKLDVDGILSKAITTIDEMVYRICFCIPVHLYRVGTDKVMSDSPNGVAGAAGIVWPLQVVLSSVSAKDDYKTQARETLEKLRVEYGIGRARTTLENCYHLGHWSTLP</sequence>
<dbReference type="AlphaFoldDB" id="A0A139H0R8"/>
<gene>
    <name evidence="2" type="ORF">AC578_8104</name>
</gene>
<evidence type="ECO:0000313" key="3">
    <source>
        <dbReference type="Proteomes" id="UP000070133"/>
    </source>
</evidence>
<evidence type="ECO:0008006" key="4">
    <source>
        <dbReference type="Google" id="ProtNLM"/>
    </source>
</evidence>
<dbReference type="GO" id="GO:0008270">
    <property type="term" value="F:zinc ion binding"/>
    <property type="evidence" value="ECO:0007669"/>
    <property type="project" value="InterPro"/>
</dbReference>
<dbReference type="OrthoDB" id="5429770at2759"/>
<dbReference type="CDD" id="cd00067">
    <property type="entry name" value="GAL4"/>
    <property type="match status" value="1"/>
</dbReference>
<dbReference type="Proteomes" id="UP000070133">
    <property type="component" value="Unassembled WGS sequence"/>
</dbReference>
<dbReference type="PANTHER" id="PTHR38791:SF12">
    <property type="entry name" value="TRANSCRIPTION FACTOR DOMAIN-CONTAINING PROTEIN-RELATED"/>
    <property type="match status" value="1"/>
</dbReference>
<organism evidence="2 3">
    <name type="scientific">Pseudocercospora eumusae</name>
    <dbReference type="NCBI Taxonomy" id="321146"/>
    <lineage>
        <taxon>Eukaryota</taxon>
        <taxon>Fungi</taxon>
        <taxon>Dikarya</taxon>
        <taxon>Ascomycota</taxon>
        <taxon>Pezizomycotina</taxon>
        <taxon>Dothideomycetes</taxon>
        <taxon>Dothideomycetidae</taxon>
        <taxon>Mycosphaerellales</taxon>
        <taxon>Mycosphaerellaceae</taxon>
        <taxon>Pseudocercospora</taxon>
    </lineage>
</organism>
<keyword evidence="3" id="KW-1185">Reference proteome</keyword>